<dbReference type="InterPro" id="IPR036291">
    <property type="entry name" value="NAD(P)-bd_dom_sf"/>
</dbReference>
<evidence type="ECO:0000256" key="2">
    <source>
        <dbReference type="ARBA" id="ARBA00010944"/>
    </source>
</evidence>
<comment type="catalytic activity">
    <reaction evidence="5">
        <text>dTDP-beta-L-rhamnose + NADP(+) = dTDP-4-dehydro-beta-L-rhamnose + NADPH + H(+)</text>
        <dbReference type="Rhea" id="RHEA:21796"/>
        <dbReference type="ChEBI" id="CHEBI:15378"/>
        <dbReference type="ChEBI" id="CHEBI:57510"/>
        <dbReference type="ChEBI" id="CHEBI:57783"/>
        <dbReference type="ChEBI" id="CHEBI:58349"/>
        <dbReference type="ChEBI" id="CHEBI:62830"/>
        <dbReference type="EC" id="1.1.1.133"/>
    </reaction>
</comment>
<evidence type="ECO:0000256" key="3">
    <source>
        <dbReference type="ARBA" id="ARBA00012929"/>
    </source>
</evidence>
<evidence type="ECO:0000259" key="7">
    <source>
        <dbReference type="Pfam" id="PF04321"/>
    </source>
</evidence>
<accession>A0ABS4BP09</accession>
<dbReference type="InterPro" id="IPR029903">
    <property type="entry name" value="RmlD-like-bd"/>
</dbReference>
<dbReference type="Proteomes" id="UP000670776">
    <property type="component" value="Unassembled WGS sequence"/>
</dbReference>
<dbReference type="InterPro" id="IPR005913">
    <property type="entry name" value="dTDP_dehydrorham_reduct"/>
</dbReference>
<evidence type="ECO:0000256" key="1">
    <source>
        <dbReference type="ARBA" id="ARBA00004781"/>
    </source>
</evidence>
<gene>
    <name evidence="8" type="ORF">J8H85_00695</name>
</gene>
<reference evidence="8 9" key="1">
    <citation type="submission" date="2021-04" db="EMBL/GenBank/DDBJ databases">
        <title>Mariniflexile gromovii gen. nov., sp. nov., a gliding bacterium isolated from the sea urchin Strongylocentrotus intermedius.</title>
        <authorList>
            <person name="Ko S."/>
            <person name="Le V."/>
            <person name="Ahn C.-Y."/>
            <person name="Oh H.-M."/>
        </authorList>
    </citation>
    <scope>NUCLEOTIDE SEQUENCE [LARGE SCALE GENOMIC DNA]</scope>
    <source>
        <strain evidence="8 9">KCTC 12570</strain>
    </source>
</reference>
<dbReference type="PANTHER" id="PTHR10491">
    <property type="entry name" value="DTDP-4-DEHYDRORHAMNOSE REDUCTASE"/>
    <property type="match status" value="1"/>
</dbReference>
<dbReference type="SUPFAM" id="SSF51735">
    <property type="entry name" value="NAD(P)-binding Rossmann-fold domains"/>
    <property type="match status" value="1"/>
</dbReference>
<name>A0ABS4BP09_9FLAO</name>
<comment type="pathway">
    <text evidence="1 6">Carbohydrate biosynthesis; dTDP-L-rhamnose biosynthesis.</text>
</comment>
<feature type="domain" description="RmlD-like substrate binding" evidence="7">
    <location>
        <begin position="9"/>
        <end position="245"/>
    </location>
</feature>
<protein>
    <recommendedName>
        <fullName evidence="4 6">dTDP-4-dehydrorhamnose reductase</fullName>
        <ecNumber evidence="3 6">1.1.1.133</ecNumber>
    </recommendedName>
</protein>
<comment type="function">
    <text evidence="6">Catalyzes the reduction of dTDP-6-deoxy-L-lyxo-4-hexulose to yield dTDP-L-rhamnose.</text>
</comment>
<dbReference type="Gene3D" id="3.40.50.720">
    <property type="entry name" value="NAD(P)-binding Rossmann-like Domain"/>
    <property type="match status" value="1"/>
</dbReference>
<organism evidence="8 9">
    <name type="scientific">Mariniflexile gromovii</name>
    <dbReference type="NCBI Taxonomy" id="362523"/>
    <lineage>
        <taxon>Bacteria</taxon>
        <taxon>Pseudomonadati</taxon>
        <taxon>Bacteroidota</taxon>
        <taxon>Flavobacteriia</taxon>
        <taxon>Flavobacteriales</taxon>
        <taxon>Flavobacteriaceae</taxon>
        <taxon>Mariniflexile</taxon>
    </lineage>
</organism>
<dbReference type="PANTHER" id="PTHR10491:SF4">
    <property type="entry name" value="METHIONINE ADENOSYLTRANSFERASE 2 SUBUNIT BETA"/>
    <property type="match status" value="1"/>
</dbReference>
<sequence length="276" mass="32108">MDKKEGKHRILILGANGFLGNVIYRELCPYFKTFGTYSTSNSQLEKNNHFFQFNIEEDDVYEILDIVKPTIIISALRGDFSKQVIVHQHLTEYVFTKNIKIIFLSSANVFDAYSKYPSYETDKTYSNSIYGHFKIKIENMLLRLPKNQVAILRLPMVFGAKSPRIQEIILQVKDKEPIEVFPNLIMNVTTDTKVTQQIHYIINRNKSGIFHLGSSDLVHHDEFIKDIIKSLNIKNPIYKQVYTTNDDRYLAVLPKYNLLPKNLQLISQEILTELEI</sequence>
<dbReference type="Gene3D" id="3.90.25.10">
    <property type="entry name" value="UDP-galactose 4-epimerase, domain 1"/>
    <property type="match status" value="1"/>
</dbReference>
<comment type="caution">
    <text evidence="8">The sequence shown here is derived from an EMBL/GenBank/DDBJ whole genome shotgun (WGS) entry which is preliminary data.</text>
</comment>
<evidence type="ECO:0000256" key="6">
    <source>
        <dbReference type="RuleBase" id="RU364082"/>
    </source>
</evidence>
<evidence type="ECO:0000313" key="8">
    <source>
        <dbReference type="EMBL" id="MBP0902329.1"/>
    </source>
</evidence>
<evidence type="ECO:0000256" key="5">
    <source>
        <dbReference type="ARBA" id="ARBA00048200"/>
    </source>
</evidence>
<dbReference type="Pfam" id="PF04321">
    <property type="entry name" value="RmlD_sub_bind"/>
    <property type="match status" value="1"/>
</dbReference>
<dbReference type="RefSeq" id="WP_209651656.1">
    <property type="nucleotide sequence ID" value="NZ_JAGJCB010000001.1"/>
</dbReference>
<keyword evidence="6" id="KW-0521">NADP</keyword>
<keyword evidence="9" id="KW-1185">Reference proteome</keyword>
<evidence type="ECO:0000256" key="4">
    <source>
        <dbReference type="ARBA" id="ARBA00017099"/>
    </source>
</evidence>
<evidence type="ECO:0000313" key="9">
    <source>
        <dbReference type="Proteomes" id="UP000670776"/>
    </source>
</evidence>
<dbReference type="EMBL" id="JAGJCB010000001">
    <property type="protein sequence ID" value="MBP0902329.1"/>
    <property type="molecule type" value="Genomic_DNA"/>
</dbReference>
<comment type="similarity">
    <text evidence="2 6">Belongs to the dTDP-4-dehydrorhamnose reductase family.</text>
</comment>
<dbReference type="EC" id="1.1.1.133" evidence="3 6"/>
<proteinExistence type="inferred from homology"/>
<keyword evidence="6" id="KW-0560">Oxidoreductase</keyword>